<dbReference type="KEGG" id="bmic:BMR1_03g00305"/>
<evidence type="ECO:0000256" key="4">
    <source>
        <dbReference type="ARBA" id="ARBA00023128"/>
    </source>
</evidence>
<evidence type="ECO:0000256" key="1">
    <source>
        <dbReference type="ARBA" id="ARBA00004173"/>
    </source>
</evidence>
<proteinExistence type="inferred from homology"/>
<dbReference type="GeneID" id="24424696"/>
<reference evidence="5 6" key="3">
    <citation type="journal article" date="2016" name="Sci. Rep.">
        <title>Genome-wide diversity and gene expression profiling of Babesia microti isolates identify polymorphic genes that mediate host-pathogen interactions.</title>
        <authorList>
            <person name="Silva J.C."/>
            <person name="Cornillot E."/>
            <person name="McCracken C."/>
            <person name="Usmani-Brown S."/>
            <person name="Dwivedi A."/>
            <person name="Ifeonu O.O."/>
            <person name="Crabtree J."/>
            <person name="Gotia H.T."/>
            <person name="Virji A.Z."/>
            <person name="Reynes C."/>
            <person name="Colinge J."/>
            <person name="Kumar V."/>
            <person name="Lawres L."/>
            <person name="Pazzi J.E."/>
            <person name="Pablo J.V."/>
            <person name="Hung C."/>
            <person name="Brancato J."/>
            <person name="Kumari P."/>
            <person name="Orvis J."/>
            <person name="Tretina K."/>
            <person name="Chibucos M."/>
            <person name="Ott S."/>
            <person name="Sadzewicz L."/>
            <person name="Sengamalay N."/>
            <person name="Shetty A.C."/>
            <person name="Su Q."/>
            <person name="Tallon L."/>
            <person name="Fraser C.M."/>
            <person name="Frutos R."/>
            <person name="Molina D.M."/>
            <person name="Krause P.J."/>
            <person name="Ben Mamoun C."/>
        </authorList>
    </citation>
    <scope>NUCLEOTIDE SEQUENCE [LARGE SCALE GENOMIC DNA]</scope>
    <source>
        <strain evidence="5 6">RI</strain>
    </source>
</reference>
<dbReference type="GO" id="GO:0005739">
    <property type="term" value="C:mitochondrion"/>
    <property type="evidence" value="ECO:0007669"/>
    <property type="project" value="UniProtKB-SubCell"/>
</dbReference>
<evidence type="ECO:0000313" key="6">
    <source>
        <dbReference type="Proteomes" id="UP000002899"/>
    </source>
</evidence>
<name>A0A1R4AB31_BABMR</name>
<dbReference type="GO" id="GO:0033615">
    <property type="term" value="P:mitochondrial proton-transporting ATP synthase complex assembly"/>
    <property type="evidence" value="ECO:0007669"/>
    <property type="project" value="TreeGrafter"/>
</dbReference>
<reference evidence="5 6" key="1">
    <citation type="journal article" date="2012" name="Nucleic Acids Res.">
        <title>Sequencing of the smallest Apicomplexan genome from the human pathogen Babesia microti.</title>
        <authorList>
            <person name="Cornillot E."/>
            <person name="Hadj-Kaddour K."/>
            <person name="Dassouli A."/>
            <person name="Noel B."/>
            <person name="Ranwez V."/>
            <person name="Vacherie B."/>
            <person name="Augagneur Y."/>
            <person name="Bres V."/>
            <person name="Duclos A."/>
            <person name="Randazzo S."/>
            <person name="Carcy B."/>
            <person name="Debierre-Grockiego F."/>
            <person name="Delbecq S."/>
            <person name="Moubri-Menage K."/>
            <person name="Shams-Eldin H."/>
            <person name="Usmani-Brown S."/>
            <person name="Bringaud F."/>
            <person name="Wincker P."/>
            <person name="Vivares C.P."/>
            <person name="Schwarz R.T."/>
            <person name="Schetters T.P."/>
            <person name="Krause P.J."/>
            <person name="Gorenflot A."/>
            <person name="Berry V."/>
            <person name="Barbe V."/>
            <person name="Ben Mamoun C."/>
        </authorList>
    </citation>
    <scope>NUCLEOTIDE SEQUENCE [LARGE SCALE GENOMIC DNA]</scope>
    <source>
        <strain evidence="5 6">RI</strain>
    </source>
</reference>
<organism evidence="5 6">
    <name type="scientific">Babesia microti (strain RI)</name>
    <dbReference type="NCBI Taxonomy" id="1133968"/>
    <lineage>
        <taxon>Eukaryota</taxon>
        <taxon>Sar</taxon>
        <taxon>Alveolata</taxon>
        <taxon>Apicomplexa</taxon>
        <taxon>Aconoidasida</taxon>
        <taxon>Piroplasmida</taxon>
        <taxon>Babesiidae</taxon>
        <taxon>Babesia</taxon>
    </lineage>
</organism>
<keyword evidence="3" id="KW-0809">Transit peptide</keyword>
<dbReference type="InterPro" id="IPR010591">
    <property type="entry name" value="ATP11"/>
</dbReference>
<dbReference type="OrthoDB" id="16535at2759"/>
<accession>A0A1R4AB31</accession>
<dbReference type="VEuPathDB" id="PiroplasmaDB:BMR1_03g00305"/>
<dbReference type="Proteomes" id="UP000002899">
    <property type="component" value="Chromosome III"/>
</dbReference>
<dbReference type="EMBL" id="LN871598">
    <property type="protein sequence ID" value="SJK86223.1"/>
    <property type="molecule type" value="Genomic_DNA"/>
</dbReference>
<evidence type="ECO:0000256" key="2">
    <source>
        <dbReference type="ARBA" id="ARBA00009116"/>
    </source>
</evidence>
<protein>
    <submittedName>
        <fullName evidence="5">ATP synthase mitochondrial F1 complex assembly factor 1</fullName>
    </submittedName>
</protein>
<sequence>MCLKFSFYAKYLGYLSPRSATKLPNHSSPLCLIIINRQLFTCPVPRALNEVAKLPLLSKLGPERLCFVWNKQFEPRKDVATMTLDSGNYQLFTRNNKLFPMFITPLVYKYGFEVLIWQFVDPKCALITSLETYKQKGRDSYPLLIFTAFDELLVSHRLALLRVDVLCTKITKHQASTILRNIIKFYINDSYFEWVKRFNGMGEEFDFQSFKDNYLDMFNSESEC</sequence>
<dbReference type="AlphaFoldDB" id="A0A1R4AB31"/>
<evidence type="ECO:0000313" key="5">
    <source>
        <dbReference type="EMBL" id="SJK86223.1"/>
    </source>
</evidence>
<evidence type="ECO:0000256" key="3">
    <source>
        <dbReference type="ARBA" id="ARBA00022946"/>
    </source>
</evidence>
<keyword evidence="6" id="KW-1185">Reference proteome</keyword>
<dbReference type="RefSeq" id="XP_012648672.2">
    <property type="nucleotide sequence ID" value="XM_012793218.2"/>
</dbReference>
<dbReference type="PANTHER" id="PTHR13126:SF0">
    <property type="entry name" value="ATP SYNTHASE MITOCHONDRIAL F1 COMPLEX ASSEMBLY FACTOR 1"/>
    <property type="match status" value="1"/>
</dbReference>
<comment type="subcellular location">
    <subcellularLocation>
        <location evidence="1">Mitochondrion</location>
    </subcellularLocation>
</comment>
<reference evidence="5 6" key="2">
    <citation type="journal article" date="2013" name="PLoS ONE">
        <title>Whole genome mapping and re-organization of the nuclear and mitochondrial genomes of Babesia microti isolates.</title>
        <authorList>
            <person name="Cornillot E."/>
            <person name="Dassouli A."/>
            <person name="Garg A."/>
            <person name="Pachikara N."/>
            <person name="Randazzo S."/>
            <person name="Depoix D."/>
            <person name="Carcy B."/>
            <person name="Delbecq S."/>
            <person name="Frutos R."/>
            <person name="Silva J.C."/>
            <person name="Sutton R."/>
            <person name="Krause P.J."/>
            <person name="Mamoun C.B."/>
        </authorList>
    </citation>
    <scope>NUCLEOTIDE SEQUENCE [LARGE SCALE GENOMIC DNA]</scope>
    <source>
        <strain evidence="5 6">RI</strain>
    </source>
</reference>
<dbReference type="Pfam" id="PF06644">
    <property type="entry name" value="ATP11"/>
    <property type="match status" value="1"/>
</dbReference>
<gene>
    <name evidence="5" type="ORF">BMR1_03g00305</name>
</gene>
<keyword evidence="4" id="KW-0496">Mitochondrion</keyword>
<comment type="similarity">
    <text evidence="2">Belongs to the ATP11 family.</text>
</comment>
<dbReference type="PANTHER" id="PTHR13126">
    <property type="entry name" value="CHAPERONE ATP11"/>
    <property type="match status" value="1"/>
</dbReference>